<feature type="binding site" evidence="14">
    <location>
        <position position="177"/>
    </location>
    <ligand>
        <name>FMN</name>
        <dbReference type="ChEBI" id="CHEBI:58210"/>
    </ligand>
</feature>
<dbReference type="AlphaFoldDB" id="A0A2H0W2A1"/>
<dbReference type="GO" id="GO:0000049">
    <property type="term" value="F:tRNA binding"/>
    <property type="evidence" value="ECO:0007669"/>
    <property type="project" value="UniProtKB-KW"/>
</dbReference>
<dbReference type="InterPro" id="IPR013785">
    <property type="entry name" value="Aldolase_TIM"/>
</dbReference>
<dbReference type="Proteomes" id="UP000230935">
    <property type="component" value="Unassembled WGS sequence"/>
</dbReference>
<organism evidence="16 17">
    <name type="scientific">Candidatus Buchananbacteria bacterium CG10_big_fil_rev_8_21_14_0_10_42_9</name>
    <dbReference type="NCBI Taxonomy" id="1974526"/>
    <lineage>
        <taxon>Bacteria</taxon>
        <taxon>Candidatus Buchananiibacteriota</taxon>
    </lineage>
</organism>
<dbReference type="SUPFAM" id="SSF51395">
    <property type="entry name" value="FMN-linked oxidoreductases"/>
    <property type="match status" value="1"/>
</dbReference>
<evidence type="ECO:0000256" key="4">
    <source>
        <dbReference type="ARBA" id="ARBA00022630"/>
    </source>
</evidence>
<keyword evidence="7" id="KW-0521">NADP</keyword>
<evidence type="ECO:0000256" key="9">
    <source>
        <dbReference type="ARBA" id="ARBA00023002"/>
    </source>
</evidence>
<evidence type="ECO:0000259" key="15">
    <source>
        <dbReference type="Pfam" id="PF01207"/>
    </source>
</evidence>
<comment type="function">
    <text evidence="2 12">Catalyzes the synthesis of 5,6-dihydrouridine (D), a modified base found in the D-loop of most tRNAs, via the reduction of the C5-C6 double bond in target uridines.</text>
</comment>
<evidence type="ECO:0000256" key="7">
    <source>
        <dbReference type="ARBA" id="ARBA00022857"/>
    </source>
</evidence>
<dbReference type="Pfam" id="PF01207">
    <property type="entry name" value="Dus"/>
    <property type="match status" value="1"/>
</dbReference>
<feature type="binding site" evidence="14">
    <location>
        <position position="79"/>
    </location>
    <ligand>
        <name>FMN</name>
        <dbReference type="ChEBI" id="CHEBI:58210"/>
    </ligand>
</feature>
<dbReference type="EC" id="1.3.1.-" evidence="12"/>
<proteinExistence type="inferred from homology"/>
<evidence type="ECO:0000256" key="8">
    <source>
        <dbReference type="ARBA" id="ARBA00022884"/>
    </source>
</evidence>
<feature type="active site" description="Proton donor" evidence="13">
    <location>
        <position position="110"/>
    </location>
</feature>
<feature type="domain" description="DUS-like FMN-binding" evidence="15">
    <location>
        <begin position="18"/>
        <end position="314"/>
    </location>
</feature>
<evidence type="ECO:0000256" key="2">
    <source>
        <dbReference type="ARBA" id="ARBA00002790"/>
    </source>
</evidence>
<protein>
    <recommendedName>
        <fullName evidence="12">tRNA-dihydrouridine synthase</fullName>
        <ecNumber evidence="12">1.3.1.-</ecNumber>
    </recommendedName>
</protein>
<evidence type="ECO:0000256" key="5">
    <source>
        <dbReference type="ARBA" id="ARBA00022643"/>
    </source>
</evidence>
<feature type="binding site" evidence="14">
    <location>
        <position position="149"/>
    </location>
    <ligand>
        <name>FMN</name>
        <dbReference type="ChEBI" id="CHEBI:58210"/>
    </ligand>
</feature>
<feature type="binding site" evidence="14">
    <location>
        <begin position="20"/>
        <end position="22"/>
    </location>
    <ligand>
        <name>FMN</name>
        <dbReference type="ChEBI" id="CHEBI:58210"/>
    </ligand>
</feature>
<accession>A0A2H0W2A1</accession>
<keyword evidence="5 12" id="KW-0288">FMN</keyword>
<dbReference type="PROSITE" id="PS01136">
    <property type="entry name" value="UPF0034"/>
    <property type="match status" value="1"/>
</dbReference>
<dbReference type="EMBL" id="PEZZ01000006">
    <property type="protein sequence ID" value="PIS05466.1"/>
    <property type="molecule type" value="Genomic_DNA"/>
</dbReference>
<dbReference type="InterPro" id="IPR001269">
    <property type="entry name" value="DUS_fam"/>
</dbReference>
<dbReference type="PIRSF" id="PIRSF006621">
    <property type="entry name" value="Dus"/>
    <property type="match status" value="1"/>
</dbReference>
<evidence type="ECO:0000256" key="10">
    <source>
        <dbReference type="ARBA" id="ARBA00048205"/>
    </source>
</evidence>
<keyword evidence="3" id="KW-0820">tRNA-binding</keyword>
<dbReference type="InterPro" id="IPR018517">
    <property type="entry name" value="tRNA_hU_synthase_CS"/>
</dbReference>
<evidence type="ECO:0000313" key="16">
    <source>
        <dbReference type="EMBL" id="PIS05466.1"/>
    </source>
</evidence>
<dbReference type="NCBIfam" id="TIGR00737">
    <property type="entry name" value="nifR3_yhdG"/>
    <property type="match status" value="1"/>
</dbReference>
<name>A0A2H0W2A1_9BACT</name>
<evidence type="ECO:0000313" key="17">
    <source>
        <dbReference type="Proteomes" id="UP000230935"/>
    </source>
</evidence>
<evidence type="ECO:0000256" key="6">
    <source>
        <dbReference type="ARBA" id="ARBA00022694"/>
    </source>
</evidence>
<keyword evidence="14" id="KW-0547">Nucleotide-binding</keyword>
<keyword evidence="9 12" id="KW-0560">Oxidoreductase</keyword>
<comment type="catalytic activity">
    <reaction evidence="11">
        <text>a 5,6-dihydrouridine in tRNA + NAD(+) = a uridine in tRNA + NADH + H(+)</text>
        <dbReference type="Rhea" id="RHEA:54452"/>
        <dbReference type="Rhea" id="RHEA-COMP:13339"/>
        <dbReference type="Rhea" id="RHEA-COMP:13887"/>
        <dbReference type="ChEBI" id="CHEBI:15378"/>
        <dbReference type="ChEBI" id="CHEBI:57540"/>
        <dbReference type="ChEBI" id="CHEBI:57945"/>
        <dbReference type="ChEBI" id="CHEBI:65315"/>
        <dbReference type="ChEBI" id="CHEBI:74443"/>
    </reaction>
</comment>
<dbReference type="InterPro" id="IPR024036">
    <property type="entry name" value="tRNA-dHydroUridine_Synthase_C"/>
</dbReference>
<evidence type="ECO:0000256" key="12">
    <source>
        <dbReference type="PIRNR" id="PIRNR006621"/>
    </source>
</evidence>
<reference evidence="17" key="1">
    <citation type="submission" date="2017-09" db="EMBL/GenBank/DDBJ databases">
        <title>Depth-based differentiation of microbial function through sediment-hosted aquifers and enrichment of novel symbionts in the deep terrestrial subsurface.</title>
        <authorList>
            <person name="Probst A.J."/>
            <person name="Ladd B."/>
            <person name="Jarett J.K."/>
            <person name="Geller-Mcgrath D.E."/>
            <person name="Sieber C.M.K."/>
            <person name="Emerson J.B."/>
            <person name="Anantharaman K."/>
            <person name="Thomas B.C."/>
            <person name="Malmstrom R."/>
            <person name="Stieglmeier M."/>
            <person name="Klingl A."/>
            <person name="Woyke T."/>
            <person name="Ryan C.M."/>
            <person name="Banfield J.F."/>
        </authorList>
    </citation>
    <scope>NUCLEOTIDE SEQUENCE [LARGE SCALE GENOMIC DNA]</scope>
</reference>
<dbReference type="Gene3D" id="3.20.20.70">
    <property type="entry name" value="Aldolase class I"/>
    <property type="match status" value="1"/>
</dbReference>
<evidence type="ECO:0000256" key="1">
    <source>
        <dbReference type="ARBA" id="ARBA00001917"/>
    </source>
</evidence>
<dbReference type="CDD" id="cd02801">
    <property type="entry name" value="DUS_like_FMN"/>
    <property type="match status" value="1"/>
</dbReference>
<comment type="cofactor">
    <cofactor evidence="1 12 14">
        <name>FMN</name>
        <dbReference type="ChEBI" id="CHEBI:58210"/>
    </cofactor>
</comment>
<dbReference type="PANTHER" id="PTHR45846">
    <property type="entry name" value="TRNA-DIHYDROURIDINE(47) SYNTHASE [NAD(P)(+)]-LIKE"/>
    <property type="match status" value="1"/>
</dbReference>
<comment type="catalytic activity">
    <reaction evidence="10">
        <text>a 5,6-dihydrouridine in tRNA + NADP(+) = a uridine in tRNA + NADPH + H(+)</text>
        <dbReference type="Rhea" id="RHEA:23624"/>
        <dbReference type="Rhea" id="RHEA-COMP:13339"/>
        <dbReference type="Rhea" id="RHEA-COMP:13887"/>
        <dbReference type="ChEBI" id="CHEBI:15378"/>
        <dbReference type="ChEBI" id="CHEBI:57783"/>
        <dbReference type="ChEBI" id="CHEBI:58349"/>
        <dbReference type="ChEBI" id="CHEBI:65315"/>
        <dbReference type="ChEBI" id="CHEBI:74443"/>
    </reaction>
</comment>
<dbReference type="Gene3D" id="1.10.1200.80">
    <property type="entry name" value="Putative flavin oxidoreducatase, domain 2"/>
    <property type="match status" value="1"/>
</dbReference>
<feature type="binding site" evidence="14">
    <location>
        <begin position="208"/>
        <end position="210"/>
    </location>
    <ligand>
        <name>FMN</name>
        <dbReference type="ChEBI" id="CHEBI:58210"/>
    </ligand>
</feature>
<evidence type="ECO:0000256" key="14">
    <source>
        <dbReference type="PIRSR" id="PIRSR006621-2"/>
    </source>
</evidence>
<sequence length="320" mass="35332">MKNFWQELQHKNEPILALAPMAGVTDFAFREVCKSFGADIIYTEFASATALYYAKSDSAIAKTMELMKFSDGERPVNIQIFGSEPKHFNFAAKKITEELKPDGIDINFGCPARKVFTQGGGCALMNQVSLGREIIKATLAGTNLPVSIKIRAGVHDVDAVTFINKVKDLNITGVIIHGRTYAQKFAGEIQYGQIKAIKEMLDIPVIANGGIYTPEDAKIMLDKTGADGIGLARGVNGKPWLFKQVRDYLAGGKYQEPTLEEITSVALKHSQLAFDAKDSRGIVEMRKHLAWYVKGMPNAKEVRHQLMYVQSLAEIESILT</sequence>
<gene>
    <name evidence="16" type="ORF">COT81_01040</name>
</gene>
<keyword evidence="4 12" id="KW-0285">Flavoprotein</keyword>
<keyword evidence="8" id="KW-0694">RNA-binding</keyword>
<keyword evidence="6 12" id="KW-0819">tRNA processing</keyword>
<feature type="binding site" evidence="14">
    <location>
        <begin position="232"/>
        <end position="233"/>
    </location>
    <ligand>
        <name>FMN</name>
        <dbReference type="ChEBI" id="CHEBI:58210"/>
    </ligand>
</feature>
<dbReference type="PANTHER" id="PTHR45846:SF1">
    <property type="entry name" value="TRNA-DIHYDROURIDINE(47) SYNTHASE [NAD(P)(+)]-LIKE"/>
    <property type="match status" value="1"/>
</dbReference>
<dbReference type="GO" id="GO:0050660">
    <property type="term" value="F:flavin adenine dinucleotide binding"/>
    <property type="evidence" value="ECO:0007669"/>
    <property type="project" value="InterPro"/>
</dbReference>
<comment type="similarity">
    <text evidence="12">Belongs to the dus family.</text>
</comment>
<evidence type="ECO:0000256" key="3">
    <source>
        <dbReference type="ARBA" id="ARBA00022555"/>
    </source>
</evidence>
<dbReference type="InterPro" id="IPR004652">
    <property type="entry name" value="DusB-like"/>
</dbReference>
<comment type="caution">
    <text evidence="16">The sequence shown here is derived from an EMBL/GenBank/DDBJ whole genome shotgun (WGS) entry which is preliminary data.</text>
</comment>
<dbReference type="InterPro" id="IPR035587">
    <property type="entry name" value="DUS-like_FMN-bd"/>
</dbReference>
<evidence type="ECO:0000256" key="13">
    <source>
        <dbReference type="PIRSR" id="PIRSR006621-1"/>
    </source>
</evidence>
<dbReference type="GO" id="GO:0017150">
    <property type="term" value="F:tRNA dihydrouridine synthase activity"/>
    <property type="evidence" value="ECO:0007669"/>
    <property type="project" value="InterPro"/>
</dbReference>
<evidence type="ECO:0000256" key="11">
    <source>
        <dbReference type="ARBA" id="ARBA00048802"/>
    </source>
</evidence>